<sequence>MTLAIIPSFLLYKKLFGDLDFDTWIGPLSAIYSIVAAFLSVILIYITSNVNAAIQTHELKEKFRKESDTKKEQVRTLLFCIKPNRTLVESAKEDYQGILLDVSIYSQFLHPLDYTYIKFNLFLIKLNIYIKYFMRGSLLRIDSIYQKGIYDRY</sequence>
<gene>
    <name evidence="2" type="ORF">CH376_23695</name>
</gene>
<organism evidence="2 3">
    <name type="scientific">Leptospira adleri</name>
    <dbReference type="NCBI Taxonomy" id="2023186"/>
    <lineage>
        <taxon>Bacteria</taxon>
        <taxon>Pseudomonadati</taxon>
        <taxon>Spirochaetota</taxon>
        <taxon>Spirochaetia</taxon>
        <taxon>Leptospirales</taxon>
        <taxon>Leptospiraceae</taxon>
        <taxon>Leptospira</taxon>
    </lineage>
</organism>
<accession>A0ABX4NUK4</accession>
<name>A0ABX4NUK4_9LEPT</name>
<feature type="transmembrane region" description="Helical" evidence="1">
    <location>
        <begin position="24"/>
        <end position="46"/>
    </location>
</feature>
<keyword evidence="1" id="KW-0472">Membrane</keyword>
<keyword evidence="1" id="KW-1133">Transmembrane helix</keyword>
<evidence type="ECO:0000313" key="2">
    <source>
        <dbReference type="EMBL" id="PJZ59440.1"/>
    </source>
</evidence>
<keyword evidence="3" id="KW-1185">Reference proteome</keyword>
<comment type="caution">
    <text evidence="2">The sequence shown here is derived from an EMBL/GenBank/DDBJ whole genome shotgun (WGS) entry which is preliminary data.</text>
</comment>
<protein>
    <submittedName>
        <fullName evidence="2">Uncharacterized protein</fullName>
    </submittedName>
</protein>
<keyword evidence="1" id="KW-0812">Transmembrane</keyword>
<dbReference type="EMBL" id="NPDU01000142">
    <property type="protein sequence ID" value="PJZ59440.1"/>
    <property type="molecule type" value="Genomic_DNA"/>
</dbReference>
<evidence type="ECO:0000313" key="3">
    <source>
        <dbReference type="Proteomes" id="UP000232149"/>
    </source>
</evidence>
<proteinExistence type="predicted"/>
<dbReference type="Proteomes" id="UP000232149">
    <property type="component" value="Unassembled WGS sequence"/>
</dbReference>
<evidence type="ECO:0000256" key="1">
    <source>
        <dbReference type="SAM" id="Phobius"/>
    </source>
</evidence>
<reference evidence="2 3" key="1">
    <citation type="submission" date="2017-07" db="EMBL/GenBank/DDBJ databases">
        <title>Leptospira spp. isolated from tropical soils.</title>
        <authorList>
            <person name="Thibeaux R."/>
            <person name="Iraola G."/>
            <person name="Ferres I."/>
            <person name="Bierque E."/>
            <person name="Girault D."/>
            <person name="Soupe-Gilbert M.-E."/>
            <person name="Picardeau M."/>
            <person name="Goarant C."/>
        </authorList>
    </citation>
    <scope>NUCLEOTIDE SEQUENCE [LARGE SCALE GENOMIC DNA]</scope>
    <source>
        <strain evidence="2 3">FH2-B-D1</strain>
    </source>
</reference>